<protein>
    <submittedName>
        <fullName evidence="1">18124_t:CDS:1</fullName>
    </submittedName>
</protein>
<comment type="caution">
    <text evidence="1">The sequence shown here is derived from an EMBL/GenBank/DDBJ whole genome shotgun (WGS) entry which is preliminary data.</text>
</comment>
<feature type="non-terminal residue" evidence="1">
    <location>
        <position position="1"/>
    </location>
</feature>
<dbReference type="EMBL" id="CAJVQC010043458">
    <property type="protein sequence ID" value="CAG8777570.1"/>
    <property type="molecule type" value="Genomic_DNA"/>
</dbReference>
<name>A0ACA9R566_9GLOM</name>
<dbReference type="Proteomes" id="UP000789920">
    <property type="component" value="Unassembled WGS sequence"/>
</dbReference>
<proteinExistence type="predicted"/>
<keyword evidence="2" id="KW-1185">Reference proteome</keyword>
<gene>
    <name evidence="1" type="ORF">RPERSI_LOCUS17127</name>
</gene>
<reference evidence="1" key="1">
    <citation type="submission" date="2021-06" db="EMBL/GenBank/DDBJ databases">
        <authorList>
            <person name="Kallberg Y."/>
            <person name="Tangrot J."/>
            <person name="Rosling A."/>
        </authorList>
    </citation>
    <scope>NUCLEOTIDE SEQUENCE</scope>
    <source>
        <strain evidence="1">MA461A</strain>
    </source>
</reference>
<sequence length="151" mass="18567">TKALNKIQEEPRFKIILTTPEDWLIKNLNTNPSQSTITPRPRSVKNWKKKKKDTLLGILEKLFVGYLRNRKIFNEIQNRFLGRKPSYRRKKKIERPKKEKKKTLISRIWKKKEPEQTDQDIEMKKQKEDLWYLKKKRKKKEDIEEYSWKKL</sequence>
<feature type="non-terminal residue" evidence="1">
    <location>
        <position position="151"/>
    </location>
</feature>
<evidence type="ECO:0000313" key="1">
    <source>
        <dbReference type="EMBL" id="CAG8777570.1"/>
    </source>
</evidence>
<accession>A0ACA9R566</accession>
<organism evidence="1 2">
    <name type="scientific">Racocetra persica</name>
    <dbReference type="NCBI Taxonomy" id="160502"/>
    <lineage>
        <taxon>Eukaryota</taxon>
        <taxon>Fungi</taxon>
        <taxon>Fungi incertae sedis</taxon>
        <taxon>Mucoromycota</taxon>
        <taxon>Glomeromycotina</taxon>
        <taxon>Glomeromycetes</taxon>
        <taxon>Diversisporales</taxon>
        <taxon>Gigasporaceae</taxon>
        <taxon>Racocetra</taxon>
    </lineage>
</organism>
<evidence type="ECO:0000313" key="2">
    <source>
        <dbReference type="Proteomes" id="UP000789920"/>
    </source>
</evidence>